<evidence type="ECO:0000313" key="2">
    <source>
        <dbReference type="Proteomes" id="UP001153365"/>
    </source>
</evidence>
<feature type="non-terminal residue" evidence="1">
    <location>
        <position position="1"/>
    </location>
</feature>
<gene>
    <name evidence="1" type="ORF">PPACK8108_LOCUS13877</name>
</gene>
<sequence>LFDKVSVVHSGHQIYFGTASNSVEYFKEIGFLQTPNQAIANFLCSVTNPSTRKIQLETSKSVPLRPSGFVLMHLFWIQSCQYKL</sequence>
<organism evidence="1 2">
    <name type="scientific">Phakopsora pachyrhizi</name>
    <name type="common">Asian soybean rust disease fungus</name>
    <dbReference type="NCBI Taxonomy" id="170000"/>
    <lineage>
        <taxon>Eukaryota</taxon>
        <taxon>Fungi</taxon>
        <taxon>Dikarya</taxon>
        <taxon>Basidiomycota</taxon>
        <taxon>Pucciniomycotina</taxon>
        <taxon>Pucciniomycetes</taxon>
        <taxon>Pucciniales</taxon>
        <taxon>Phakopsoraceae</taxon>
        <taxon>Phakopsora</taxon>
    </lineage>
</organism>
<dbReference type="EMBL" id="CALTRL010003503">
    <property type="protein sequence ID" value="CAH7681291.1"/>
    <property type="molecule type" value="Genomic_DNA"/>
</dbReference>
<keyword evidence="2" id="KW-1185">Reference proteome</keyword>
<accession>A0AAV0B6A8</accession>
<dbReference type="Proteomes" id="UP001153365">
    <property type="component" value="Unassembled WGS sequence"/>
</dbReference>
<proteinExistence type="predicted"/>
<comment type="caution">
    <text evidence="1">The sequence shown here is derived from an EMBL/GenBank/DDBJ whole genome shotgun (WGS) entry which is preliminary data.</text>
</comment>
<protein>
    <submittedName>
        <fullName evidence="1">Uncharacterized protein</fullName>
    </submittedName>
</protein>
<evidence type="ECO:0000313" key="1">
    <source>
        <dbReference type="EMBL" id="CAH7681291.1"/>
    </source>
</evidence>
<reference evidence="1" key="1">
    <citation type="submission" date="2022-06" db="EMBL/GenBank/DDBJ databases">
        <authorList>
            <consortium name="SYNGENTA / RWTH Aachen University"/>
        </authorList>
    </citation>
    <scope>NUCLEOTIDE SEQUENCE</scope>
</reference>
<dbReference type="AlphaFoldDB" id="A0AAV0B6A8"/>
<name>A0AAV0B6A8_PHAPC</name>